<sequence>MKRKTYSEELLDQCRAGLSCLKRDRPNHSNRVPGTLLPNPIDLGNDTRNIIRSNLVNNGGPRFLIFLDAQGKEFIDDIADMCAQFVPYMIFISLNIQPCSLPNTAIQVADTEVCKFLAKELGILDPVGGGAYPLNKLVVMDSQALVHCLIPLRVSKFCAPHQRFGTDLALLPGILEEYMDYSWPSDVWDAMEETPEDILMQI</sequence>
<dbReference type="KEGG" id="asau:88174486"/>
<dbReference type="GeneID" id="88174486"/>
<protein>
    <submittedName>
        <fullName evidence="1">Uncharacterized protein</fullName>
    </submittedName>
</protein>
<accession>A0AAX4HCR9</accession>
<dbReference type="Proteomes" id="UP001338582">
    <property type="component" value="Chromosome 4"/>
</dbReference>
<name>A0AAX4HCR9_9ASCO</name>
<keyword evidence="2" id="KW-1185">Reference proteome</keyword>
<reference evidence="1 2" key="1">
    <citation type="submission" date="2023-10" db="EMBL/GenBank/DDBJ databases">
        <title>Draft Genome Sequence of Candida saopaulonensis from a very Premature Infant with Sepsis.</title>
        <authorList>
            <person name="Ning Y."/>
            <person name="Dai R."/>
            <person name="Xiao M."/>
            <person name="Xu Y."/>
            <person name="Yan Q."/>
            <person name="Zhang L."/>
        </authorList>
    </citation>
    <scope>NUCLEOTIDE SEQUENCE [LARGE SCALE GENOMIC DNA]</scope>
    <source>
        <strain evidence="1 2">19XY460</strain>
    </source>
</reference>
<gene>
    <name evidence="1" type="ORF">PUMCH_003422</name>
</gene>
<evidence type="ECO:0000313" key="1">
    <source>
        <dbReference type="EMBL" id="WPK26077.1"/>
    </source>
</evidence>
<organism evidence="1 2">
    <name type="scientific">Australozyma saopauloensis</name>
    <dbReference type="NCBI Taxonomy" id="291208"/>
    <lineage>
        <taxon>Eukaryota</taxon>
        <taxon>Fungi</taxon>
        <taxon>Dikarya</taxon>
        <taxon>Ascomycota</taxon>
        <taxon>Saccharomycotina</taxon>
        <taxon>Pichiomycetes</taxon>
        <taxon>Metschnikowiaceae</taxon>
        <taxon>Australozyma</taxon>
    </lineage>
</organism>
<dbReference type="AlphaFoldDB" id="A0AAX4HCR9"/>
<proteinExistence type="predicted"/>
<dbReference type="EMBL" id="CP138897">
    <property type="protein sequence ID" value="WPK26077.1"/>
    <property type="molecule type" value="Genomic_DNA"/>
</dbReference>
<evidence type="ECO:0000313" key="2">
    <source>
        <dbReference type="Proteomes" id="UP001338582"/>
    </source>
</evidence>
<dbReference type="RefSeq" id="XP_062878459.1">
    <property type="nucleotide sequence ID" value="XM_063022389.1"/>
</dbReference>